<proteinExistence type="predicted"/>
<evidence type="ECO:0000313" key="3">
    <source>
        <dbReference type="EMBL" id="KMQ88893.1"/>
    </source>
</evidence>
<gene>
    <name evidence="3" type="ORF">RF55_11549</name>
</gene>
<feature type="coiled-coil region" evidence="1">
    <location>
        <begin position="341"/>
        <end position="382"/>
    </location>
</feature>
<feature type="compositionally biased region" description="Basic residues" evidence="2">
    <location>
        <begin position="214"/>
        <end position="227"/>
    </location>
</feature>
<dbReference type="EMBL" id="LBMM01008422">
    <property type="protein sequence ID" value="KMQ88893.1"/>
    <property type="molecule type" value="Genomic_DNA"/>
</dbReference>
<feature type="region of interest" description="Disordered" evidence="2">
    <location>
        <begin position="747"/>
        <end position="770"/>
    </location>
</feature>
<feature type="region of interest" description="Disordered" evidence="2">
    <location>
        <begin position="102"/>
        <end position="157"/>
    </location>
</feature>
<feature type="compositionally biased region" description="Basic and acidic residues" evidence="2">
    <location>
        <begin position="479"/>
        <end position="504"/>
    </location>
</feature>
<keyword evidence="4" id="KW-1185">Reference proteome</keyword>
<organism evidence="3 4">
    <name type="scientific">Lasius niger</name>
    <name type="common">Black garden ant</name>
    <dbReference type="NCBI Taxonomy" id="67767"/>
    <lineage>
        <taxon>Eukaryota</taxon>
        <taxon>Metazoa</taxon>
        <taxon>Ecdysozoa</taxon>
        <taxon>Arthropoda</taxon>
        <taxon>Hexapoda</taxon>
        <taxon>Insecta</taxon>
        <taxon>Pterygota</taxon>
        <taxon>Neoptera</taxon>
        <taxon>Endopterygota</taxon>
        <taxon>Hymenoptera</taxon>
        <taxon>Apocrita</taxon>
        <taxon>Aculeata</taxon>
        <taxon>Formicoidea</taxon>
        <taxon>Formicidae</taxon>
        <taxon>Formicinae</taxon>
        <taxon>Lasius</taxon>
        <taxon>Lasius</taxon>
    </lineage>
</organism>
<dbReference type="PaxDb" id="67767-A0A0J7KEH4"/>
<protein>
    <submittedName>
        <fullName evidence="3">Gag-pol polyprotein</fullName>
    </submittedName>
</protein>
<feature type="compositionally biased region" description="Basic and acidic residues" evidence="2">
    <location>
        <begin position="543"/>
        <end position="563"/>
    </location>
</feature>
<dbReference type="AlphaFoldDB" id="A0A0J7KEH4"/>
<feature type="region of interest" description="Disordered" evidence="2">
    <location>
        <begin position="1"/>
        <end position="53"/>
    </location>
</feature>
<name>A0A0J7KEH4_LASNI</name>
<sequence>MTDRQTMDKSLSSQGIRTPSGRRVELTVPELPSSSSSVGPTSPLLAGGENEETTAKRFLDEDQNEPLVMNIAECRPFKDEFADSQQQDPLLLDDVAIPSASAGVAGKRRAKASPDAISPSDEERREGNQSLLGQMKPVTVSLRRLRSAKKKPPGEFVNPIEDRALAEAASLPGMLTDVELESEVELIPLLRESPIRSQTPIRSEALSADQAKKGGSKKKRPPPRKKPPNSSASIVSADEDMDLDSDFISGDLEIMGASALGAMGLNHLKEANVLRGKHGHLNGNISGKIKQKIIRTMSIINTLIYKAEAAGDPALLRAQNRELTAEVTQLKTQGVIMKRELDETRNLIGGLKKEISDLKDKLDDTEEDRRKARESHRIIQRKLSEFNRRPQVDTPVPETREIPRVAVPAPGFPDASVVDFPPLARASASLVTEATAGIPGPSGIAGKNKKGLDENAAAMKSIKDQIKKLEKKRAELIIRKEEDSGKDGDRGRKNDTPRRIERPLPQRTPKAKPRITSSVQLVPPRTKPDNKGRYGGTGVDTGSDGRTRDNARQEKAEWTEVFKARRRNNSGKDRRDQVGTPVSGRQVIGSNVRPNDDKPKATTRKLPKTSAVMIVGREEGFSYAEALKKARESISLDDLEIDRTKIRRAANGGILIEVLGPGGAGKALALKDKLHGILQDRAVVSRPVAKGEIRLIGLDCTTSTEEVLEVVAACGGCLRSDVKVGEIRPLNNGLFTVWVQCPLGASRRQAEQPEESEDWVDAGQGGGAQR</sequence>
<reference evidence="3 4" key="1">
    <citation type="submission" date="2015-04" db="EMBL/GenBank/DDBJ databases">
        <title>Lasius niger genome sequencing.</title>
        <authorList>
            <person name="Konorov E.A."/>
            <person name="Nikitin M.A."/>
            <person name="Kirill M.V."/>
            <person name="Chang P."/>
        </authorList>
    </citation>
    <scope>NUCLEOTIDE SEQUENCE [LARGE SCALE GENOMIC DNA]</scope>
    <source>
        <tissue evidence="3">Whole</tissue>
    </source>
</reference>
<dbReference type="Proteomes" id="UP000036403">
    <property type="component" value="Unassembled WGS sequence"/>
</dbReference>
<feature type="region of interest" description="Disordered" evidence="2">
    <location>
        <begin position="479"/>
        <end position="606"/>
    </location>
</feature>
<feature type="region of interest" description="Disordered" evidence="2">
    <location>
        <begin position="198"/>
        <end position="237"/>
    </location>
</feature>
<comment type="caution">
    <text evidence="3">The sequence shown here is derived from an EMBL/GenBank/DDBJ whole genome shotgun (WGS) entry which is preliminary data.</text>
</comment>
<accession>A0A0J7KEH4</accession>
<keyword evidence="1" id="KW-0175">Coiled coil</keyword>
<evidence type="ECO:0000256" key="1">
    <source>
        <dbReference type="SAM" id="Coils"/>
    </source>
</evidence>
<evidence type="ECO:0000313" key="4">
    <source>
        <dbReference type="Proteomes" id="UP000036403"/>
    </source>
</evidence>
<feature type="compositionally biased region" description="Low complexity" evidence="2">
    <location>
        <begin position="26"/>
        <end position="45"/>
    </location>
</feature>
<evidence type="ECO:0000256" key="2">
    <source>
        <dbReference type="SAM" id="MobiDB-lite"/>
    </source>
</evidence>
<feature type="compositionally biased region" description="Polar residues" evidence="2">
    <location>
        <begin position="8"/>
        <end position="17"/>
    </location>
</feature>